<dbReference type="PANTHER" id="PTHR34978:SF3">
    <property type="entry name" value="SLR0241 PROTEIN"/>
    <property type="match status" value="1"/>
</dbReference>
<organism evidence="4 6">
    <name type="scientific">Mangrovimonas cancribranchiae</name>
    <dbReference type="NCBI Taxonomy" id="3080055"/>
    <lineage>
        <taxon>Bacteria</taxon>
        <taxon>Pseudomonadati</taxon>
        <taxon>Bacteroidota</taxon>
        <taxon>Flavobacteriia</taxon>
        <taxon>Flavobacteriales</taxon>
        <taxon>Flavobacteriaceae</taxon>
        <taxon>Mangrovimonas</taxon>
    </lineage>
</organism>
<feature type="transmembrane region" description="Helical" evidence="2">
    <location>
        <begin position="142"/>
        <end position="161"/>
    </location>
</feature>
<reference evidence="4 6" key="1">
    <citation type="submission" date="2023-10" db="EMBL/GenBank/DDBJ databases">
        <title>Culture-based analysis of two novel bacteria associated with mangrove crab gills.</title>
        <authorList>
            <person name="Yang X."/>
            <person name="Garuglieri E."/>
            <person name="Van Goethem M.W."/>
            <person name="Fusi M."/>
            <person name="Marasco R."/>
            <person name="Daffonchio D.G."/>
        </authorList>
    </citation>
    <scope>NUCLEOTIDE SEQUENCE [LARGE SCALE GENOMIC DNA]</scope>
    <source>
        <strain evidence="5">UG2-1</strain>
        <strain evidence="4">UG2-2</strain>
        <strain evidence="6">UG2_2</strain>
    </source>
</reference>
<feature type="region of interest" description="Disordered" evidence="1">
    <location>
        <begin position="323"/>
        <end position="348"/>
    </location>
</feature>
<name>A0AAU6P3L3_9FLAO</name>
<gene>
    <name evidence="5" type="ORF">R3L15_01045</name>
    <name evidence="4" type="ORF">R3L16_06350</name>
</gene>
<keyword evidence="2" id="KW-0812">Transmembrane</keyword>
<dbReference type="EMBL" id="CP136925">
    <property type="protein sequence ID" value="WXA13474.1"/>
    <property type="molecule type" value="Genomic_DNA"/>
</dbReference>
<dbReference type="Pfam" id="PF05569">
    <property type="entry name" value="Peptidase_M56"/>
    <property type="match status" value="1"/>
</dbReference>
<keyword evidence="2" id="KW-0472">Membrane</keyword>
<feature type="transmembrane region" description="Helical" evidence="2">
    <location>
        <begin position="229"/>
        <end position="247"/>
    </location>
</feature>
<dbReference type="EMBL" id="CP136924">
    <property type="protein sequence ID" value="WXA04108.1"/>
    <property type="molecule type" value="Genomic_DNA"/>
</dbReference>
<sequence length="680" mass="78820">MGTLLLSIIIPLITFTTYVEVPAFQTPIHTSEIATPPYVPEYMFKEPINYWPAILWSIYGIGVLIFTIRFSVNLNHIIKRIKQNPKFKKHSIIYVLLNDLVQPHTFLNYIFFNKAKYEANKIPKEVLLHEETHAREKHALDILFIEVLQIIFWFNPLLYFLKKDIKLNHEFLADQAVLNNGFDVKNYQNTLLAFSSNAQESQLVNALNYSSIKKRFTVMKTHTSKTKTLLKSIVLLPLLAILIYSFSKREKIVKETPQILLPQEKKKNKNDLVDSIKKELEKVNALQVTYIDTTAKAKYYQNVTFQISQKDSNTIRNKSYNELTKEEKQQLPPPPKIPNKKSPSNSELTAWQDSKTYGVWLDDRRIKNNSLKTYSPSDFSLYYVSKLEKNAVNYGKHYYQVSLYTHSKYYERYKNGIKPLSKGALIKINSKKKTQSNSWTKVETVLKNASTSKNQNPTIDPINIFISKDNKLKLNNKPVTQHNIIKEVNRLNTFLTPKQKQKYAWASILYEDEGSKPFAKQLIEELRSIDIYSTSLSNTNALNKHNLKPFNVLSNEGKTLKEAEANYNKIMNEGSTKDLESYNDSLKKAGSPWKVDAKFQDISYSETSFSKHRTNEQPTSTKSAYSYVKSLKGKNITYYYNKKQVSFKDILDITKKEPNINISTNIKDNKGTVKFWSVEK</sequence>
<accession>A0AAU6P3L3</accession>
<evidence type="ECO:0000256" key="2">
    <source>
        <dbReference type="SAM" id="Phobius"/>
    </source>
</evidence>
<dbReference type="InterPro" id="IPR008756">
    <property type="entry name" value="Peptidase_M56"/>
</dbReference>
<evidence type="ECO:0000313" key="4">
    <source>
        <dbReference type="EMBL" id="WXA04108.1"/>
    </source>
</evidence>
<feature type="domain" description="Peptidase M56" evidence="3">
    <location>
        <begin position="125"/>
        <end position="217"/>
    </location>
</feature>
<feature type="transmembrane region" description="Helical" evidence="2">
    <location>
        <begin position="92"/>
        <end position="112"/>
    </location>
</feature>
<dbReference type="PANTHER" id="PTHR34978">
    <property type="entry name" value="POSSIBLE SENSOR-TRANSDUCER PROTEIN BLAR"/>
    <property type="match status" value="1"/>
</dbReference>
<dbReference type="KEGG" id="mcaa:R3L15_01045"/>
<proteinExistence type="predicted"/>
<dbReference type="CDD" id="cd07341">
    <property type="entry name" value="M56_BlaR1_MecR1_like"/>
    <property type="match status" value="1"/>
</dbReference>
<evidence type="ECO:0000313" key="5">
    <source>
        <dbReference type="EMBL" id="WXA13474.1"/>
    </source>
</evidence>
<evidence type="ECO:0000259" key="3">
    <source>
        <dbReference type="Pfam" id="PF05569"/>
    </source>
</evidence>
<dbReference type="RefSeq" id="WP_338732722.1">
    <property type="nucleotide sequence ID" value="NZ_CP136924.1"/>
</dbReference>
<dbReference type="InterPro" id="IPR052173">
    <property type="entry name" value="Beta-lactam_resp_regulator"/>
</dbReference>
<dbReference type="AlphaFoldDB" id="A0AAU6P3L3"/>
<protein>
    <submittedName>
        <fullName evidence="4">M56 family metallopeptidase</fullName>
    </submittedName>
</protein>
<evidence type="ECO:0000313" key="6">
    <source>
        <dbReference type="Proteomes" id="UP001368318"/>
    </source>
</evidence>
<dbReference type="Proteomes" id="UP001368318">
    <property type="component" value="Chromosome"/>
</dbReference>
<keyword evidence="6" id="KW-1185">Reference proteome</keyword>
<evidence type="ECO:0000256" key="1">
    <source>
        <dbReference type="SAM" id="MobiDB-lite"/>
    </source>
</evidence>
<feature type="transmembrane region" description="Helical" evidence="2">
    <location>
        <begin position="49"/>
        <end position="72"/>
    </location>
</feature>
<keyword evidence="2" id="KW-1133">Transmembrane helix</keyword>